<name>A0A926DTU8_9FIRM</name>
<dbReference type="AlphaFoldDB" id="A0A926DTU8"/>
<organism evidence="1 2">
    <name type="scientific">Bianquea renquensis</name>
    <dbReference type="NCBI Taxonomy" id="2763661"/>
    <lineage>
        <taxon>Bacteria</taxon>
        <taxon>Bacillati</taxon>
        <taxon>Bacillota</taxon>
        <taxon>Clostridia</taxon>
        <taxon>Eubacteriales</taxon>
        <taxon>Bianqueaceae</taxon>
        <taxon>Bianquea</taxon>
    </lineage>
</organism>
<dbReference type="Proteomes" id="UP000657006">
    <property type="component" value="Unassembled WGS sequence"/>
</dbReference>
<proteinExistence type="predicted"/>
<dbReference type="RefSeq" id="WP_177717941.1">
    <property type="nucleotide sequence ID" value="NZ_JACRSQ010000011.1"/>
</dbReference>
<sequence>MAREICLPYNKPVYTYYTTISFPFAICQPKDWLYSQCFNWYAAYHRNGGISAYYGNKRIGILTGDSRGGMPFLSYEYLKKSDLDSQLYKEIFYECLSKKKYIFLDINFQGYSHDINSEYTHNVLLHGIDENNLYFLGYNMLSRDALSPYESNKMELGVDNLFSDSAGNEDVILLSQKDVKWSFCTDILKYQIRDYLDSSLTERYFKYYFSEGESEQTNTYFTYWHDKFFGQKMNGTFAYGLQVYEYFIDHIKEFWEKYEADKSSAYPDARIYKCMQEHKRMMADRWQYVQRKGYAKADLSPYIESAIEVRDDADCIFNKLIKQFLKREFSYESVCDIIQKLEKIRKIEENYLAELYDRL</sequence>
<evidence type="ECO:0000313" key="2">
    <source>
        <dbReference type="Proteomes" id="UP000657006"/>
    </source>
</evidence>
<gene>
    <name evidence="1" type="ORF">H8730_08955</name>
</gene>
<reference evidence="1" key="1">
    <citation type="submission" date="2020-08" db="EMBL/GenBank/DDBJ databases">
        <title>Genome public.</title>
        <authorList>
            <person name="Liu C."/>
            <person name="Sun Q."/>
        </authorList>
    </citation>
    <scope>NUCLEOTIDE SEQUENCE</scope>
    <source>
        <strain evidence="1">NSJ-32</strain>
    </source>
</reference>
<keyword evidence="2" id="KW-1185">Reference proteome</keyword>
<comment type="caution">
    <text evidence="1">The sequence shown here is derived from an EMBL/GenBank/DDBJ whole genome shotgun (WGS) entry which is preliminary data.</text>
</comment>
<accession>A0A926DTU8</accession>
<evidence type="ECO:0000313" key="1">
    <source>
        <dbReference type="EMBL" id="MBC8543672.1"/>
    </source>
</evidence>
<dbReference type="EMBL" id="JACRSQ010000011">
    <property type="protein sequence ID" value="MBC8543672.1"/>
    <property type="molecule type" value="Genomic_DNA"/>
</dbReference>
<protein>
    <submittedName>
        <fullName evidence="1">Uncharacterized protein</fullName>
    </submittedName>
</protein>